<keyword evidence="4" id="KW-0539">Nucleus</keyword>
<gene>
    <name evidence="7" type="ORF">F2Q70_00000090</name>
</gene>
<evidence type="ECO:0000259" key="6">
    <source>
        <dbReference type="PROSITE" id="PS51005"/>
    </source>
</evidence>
<dbReference type="SUPFAM" id="SSF101941">
    <property type="entry name" value="NAC domain"/>
    <property type="match status" value="1"/>
</dbReference>
<evidence type="ECO:0000313" key="7">
    <source>
        <dbReference type="EMBL" id="KAF2571138.1"/>
    </source>
</evidence>
<feature type="region of interest" description="Disordered" evidence="5">
    <location>
        <begin position="111"/>
        <end position="137"/>
    </location>
</feature>
<dbReference type="GO" id="GO:0003677">
    <property type="term" value="F:DNA binding"/>
    <property type="evidence" value="ECO:0007669"/>
    <property type="project" value="UniProtKB-KW"/>
</dbReference>
<dbReference type="InterPro" id="IPR036093">
    <property type="entry name" value="NAC_dom_sf"/>
</dbReference>
<comment type="caution">
    <text evidence="7">The sequence shown here is derived from an EMBL/GenBank/DDBJ whole genome shotgun (WGS) entry which is preliminary data.</text>
</comment>
<proteinExistence type="predicted"/>
<accession>A0A8S9IMN4</accession>
<organism evidence="7">
    <name type="scientific">Brassica cretica</name>
    <name type="common">Mustard</name>
    <dbReference type="NCBI Taxonomy" id="69181"/>
    <lineage>
        <taxon>Eukaryota</taxon>
        <taxon>Viridiplantae</taxon>
        <taxon>Streptophyta</taxon>
        <taxon>Embryophyta</taxon>
        <taxon>Tracheophyta</taxon>
        <taxon>Spermatophyta</taxon>
        <taxon>Magnoliopsida</taxon>
        <taxon>eudicotyledons</taxon>
        <taxon>Gunneridae</taxon>
        <taxon>Pentapetalae</taxon>
        <taxon>rosids</taxon>
        <taxon>malvids</taxon>
        <taxon>Brassicales</taxon>
        <taxon>Brassicaceae</taxon>
        <taxon>Brassiceae</taxon>
        <taxon>Brassica</taxon>
    </lineage>
</organism>
<evidence type="ECO:0000256" key="1">
    <source>
        <dbReference type="ARBA" id="ARBA00023015"/>
    </source>
</evidence>
<protein>
    <recommendedName>
        <fullName evidence="6">NAC domain-containing protein</fullName>
    </recommendedName>
</protein>
<dbReference type="AlphaFoldDB" id="A0A8S9IMN4"/>
<evidence type="ECO:0000256" key="3">
    <source>
        <dbReference type="ARBA" id="ARBA00023163"/>
    </source>
</evidence>
<dbReference type="InterPro" id="IPR003441">
    <property type="entry name" value="NAC-dom"/>
</dbReference>
<evidence type="ECO:0000256" key="2">
    <source>
        <dbReference type="ARBA" id="ARBA00023125"/>
    </source>
</evidence>
<feature type="compositionally biased region" description="Polar residues" evidence="5">
    <location>
        <begin position="111"/>
        <end position="121"/>
    </location>
</feature>
<dbReference type="PROSITE" id="PS51005">
    <property type="entry name" value="NAC"/>
    <property type="match status" value="1"/>
</dbReference>
<sequence length="193" mass="21727">MKGTGRSHFKPTNFELLNILHWRLVRGKRCSFITDMQNLYERAPWLLQHVRHVRFRENEWFYFVRRNKRPGMQKADSTRPSRTVGESGIWKTSGVVAQIKNQDGANVGLVSNSPGNSSSFTLPKATESSREQHGKHEVEDALLETVFGAGDSRRMLCACSATRSLKLEITYTSTAPSALQSGRKLGGDVTCNR</sequence>
<evidence type="ECO:0000256" key="5">
    <source>
        <dbReference type="SAM" id="MobiDB-lite"/>
    </source>
</evidence>
<keyword evidence="3" id="KW-0804">Transcription</keyword>
<evidence type="ECO:0000256" key="4">
    <source>
        <dbReference type="ARBA" id="ARBA00023242"/>
    </source>
</evidence>
<feature type="compositionally biased region" description="Basic and acidic residues" evidence="5">
    <location>
        <begin position="127"/>
        <end position="137"/>
    </location>
</feature>
<reference evidence="7" key="1">
    <citation type="submission" date="2019-12" db="EMBL/GenBank/DDBJ databases">
        <title>Genome sequencing and annotation of Brassica cretica.</title>
        <authorList>
            <person name="Studholme D.J."/>
            <person name="Sarris P.F."/>
        </authorList>
    </citation>
    <scope>NUCLEOTIDE SEQUENCE</scope>
    <source>
        <strain evidence="7">PFS-102/07</strain>
        <tissue evidence="7">Leaf</tissue>
    </source>
</reference>
<dbReference type="Pfam" id="PF02365">
    <property type="entry name" value="NAM"/>
    <property type="match status" value="1"/>
</dbReference>
<dbReference type="Gene3D" id="2.170.150.80">
    <property type="entry name" value="NAC domain"/>
    <property type="match status" value="1"/>
</dbReference>
<name>A0A8S9IMN4_BRACR</name>
<dbReference type="GO" id="GO:0006355">
    <property type="term" value="P:regulation of DNA-templated transcription"/>
    <property type="evidence" value="ECO:0007669"/>
    <property type="project" value="InterPro"/>
</dbReference>
<keyword evidence="1" id="KW-0805">Transcription regulation</keyword>
<dbReference type="EMBL" id="QGKY02001015">
    <property type="protein sequence ID" value="KAF2571138.1"/>
    <property type="molecule type" value="Genomic_DNA"/>
</dbReference>
<keyword evidence="2" id="KW-0238">DNA-binding</keyword>
<feature type="domain" description="NAC" evidence="6">
    <location>
        <begin position="3"/>
        <end position="162"/>
    </location>
</feature>